<reference evidence="2" key="2">
    <citation type="journal article" date="2021" name="Int. J. Syst. Evol. Microbiol.">
        <title>Geomonas silvestris sp. nov., Geomonas paludis sp. nov. and Geomonas limicola sp. nov., isolated from terrestrial environments, and emended description of the genus Geomonas.</title>
        <authorList>
            <person name="Itoh H."/>
            <person name="Xu Z."/>
            <person name="Masuda Y."/>
            <person name="Ushijima N."/>
            <person name="Hayakawa C."/>
            <person name="Shiratori Y."/>
            <person name="Senoo K."/>
        </authorList>
    </citation>
    <scope>NUCLEOTIDE SEQUENCE</scope>
    <source>
        <strain evidence="2">Red736</strain>
    </source>
</reference>
<evidence type="ECO:0000313" key="5">
    <source>
        <dbReference type="Proteomes" id="UP000831485"/>
    </source>
</evidence>
<feature type="domain" description="Fibronectin type-III" evidence="1">
    <location>
        <begin position="128"/>
        <end position="217"/>
    </location>
</feature>
<dbReference type="SUPFAM" id="SSF49265">
    <property type="entry name" value="Fibronectin type III"/>
    <property type="match status" value="1"/>
</dbReference>
<protein>
    <submittedName>
        <fullName evidence="3">Fibronectin type III domain-containing protein</fullName>
    </submittedName>
</protein>
<sequence length="217" mass="24122">MSLLGRILMNHAEMAPPELILWLDDAATLQAAHTKINTLMDAWVPGTTKFREHKEAIARELERANALSVSTTKELDAAVAAALEDVHTNASYLMLRAKHEKDDSWLHNNGYQPKEKAKRGHDRSVSASILGLRAKNGPNIAEVSLSWDKDLAAGSYQLQICKGHPQGEGSFEDYGFLTKVRVVIGNLERASWYYFRVRSIGHNEFGPWSEAVGIIVT</sequence>
<evidence type="ECO:0000259" key="1">
    <source>
        <dbReference type="PROSITE" id="PS50853"/>
    </source>
</evidence>
<name>A0A6V8N0S3_9BACT</name>
<dbReference type="CDD" id="cd00063">
    <property type="entry name" value="FN3"/>
    <property type="match status" value="1"/>
</dbReference>
<organism evidence="2 4">
    <name type="scientific">Geomonas paludis</name>
    <dbReference type="NCBI Taxonomy" id="2740185"/>
    <lineage>
        <taxon>Bacteria</taxon>
        <taxon>Pseudomonadati</taxon>
        <taxon>Thermodesulfobacteriota</taxon>
        <taxon>Desulfuromonadia</taxon>
        <taxon>Geobacterales</taxon>
        <taxon>Geobacteraceae</taxon>
        <taxon>Geomonas</taxon>
    </lineage>
</organism>
<gene>
    <name evidence="2" type="ORF">GMPD_40350</name>
    <name evidence="3" type="ORF">M1B72_05535</name>
</gene>
<dbReference type="InterPro" id="IPR003961">
    <property type="entry name" value="FN3_dom"/>
</dbReference>
<evidence type="ECO:0000313" key="4">
    <source>
        <dbReference type="Proteomes" id="UP000568888"/>
    </source>
</evidence>
<dbReference type="Proteomes" id="UP000831485">
    <property type="component" value="Chromosome"/>
</dbReference>
<dbReference type="EMBL" id="CP096574">
    <property type="protein sequence ID" value="UPU37171.1"/>
    <property type="molecule type" value="Genomic_DNA"/>
</dbReference>
<dbReference type="Proteomes" id="UP000568888">
    <property type="component" value="Unassembled WGS sequence"/>
</dbReference>
<dbReference type="InterPro" id="IPR036116">
    <property type="entry name" value="FN3_sf"/>
</dbReference>
<accession>A0A6V8N0S3</accession>
<evidence type="ECO:0000313" key="2">
    <source>
        <dbReference type="EMBL" id="GFO66116.1"/>
    </source>
</evidence>
<dbReference type="PROSITE" id="PS50853">
    <property type="entry name" value="FN3"/>
    <property type="match status" value="1"/>
</dbReference>
<dbReference type="AlphaFoldDB" id="A0A6V8N0S3"/>
<keyword evidence="5" id="KW-1185">Reference proteome</keyword>
<dbReference type="EMBL" id="BLXY01000017">
    <property type="protein sequence ID" value="GFO66116.1"/>
    <property type="molecule type" value="Genomic_DNA"/>
</dbReference>
<proteinExistence type="predicted"/>
<evidence type="ECO:0000313" key="3">
    <source>
        <dbReference type="EMBL" id="UPU37171.1"/>
    </source>
</evidence>
<dbReference type="RefSeq" id="WP_183350799.1">
    <property type="nucleotide sequence ID" value="NZ_BLXY01000017.1"/>
</dbReference>
<reference evidence="4" key="1">
    <citation type="submission" date="2020-06" db="EMBL/GenBank/DDBJ databases">
        <title>Draft genomic sequecing of Geomonas sp. Red736.</title>
        <authorList>
            <person name="Itoh H."/>
            <person name="Xu Z.X."/>
            <person name="Ushijima N."/>
            <person name="Masuda Y."/>
            <person name="Shiratori Y."/>
            <person name="Senoo K."/>
        </authorList>
    </citation>
    <scope>NUCLEOTIDE SEQUENCE [LARGE SCALE GENOMIC DNA]</scope>
    <source>
        <strain evidence="4">Red736</strain>
    </source>
</reference>
<reference evidence="3" key="3">
    <citation type="submission" date="2022-04" db="EMBL/GenBank/DDBJ databases">
        <authorList>
            <person name="Liu G."/>
        </authorList>
    </citation>
    <scope>NUCLEOTIDE SEQUENCE</scope>
    <source>
        <strain evidence="3">RG22</strain>
    </source>
</reference>
<dbReference type="Gene3D" id="2.60.40.10">
    <property type="entry name" value="Immunoglobulins"/>
    <property type="match status" value="1"/>
</dbReference>
<dbReference type="InterPro" id="IPR013783">
    <property type="entry name" value="Ig-like_fold"/>
</dbReference>